<evidence type="ECO:0000313" key="2">
    <source>
        <dbReference type="EMBL" id="QIG73172.1"/>
    </source>
</evidence>
<proteinExistence type="predicted"/>
<keyword evidence="1" id="KW-0812">Transmembrane</keyword>
<keyword evidence="1" id="KW-0472">Membrane</keyword>
<dbReference type="EMBL" id="MN988529">
    <property type="protein sequence ID" value="QIG73172.1"/>
    <property type="molecule type" value="Genomic_DNA"/>
</dbReference>
<protein>
    <submittedName>
        <fullName evidence="2">Uncharacterized protein</fullName>
    </submittedName>
</protein>
<feature type="transmembrane region" description="Helical" evidence="1">
    <location>
        <begin position="31"/>
        <end position="49"/>
    </location>
</feature>
<accession>A0A7S5R8R5</accession>
<reference evidence="2" key="1">
    <citation type="submission" date="2020-01" db="EMBL/GenBank/DDBJ databases">
        <title>Patterns of diversity and host range of bacteriophage communities associated with bean-nodulatin bacteria.</title>
        <authorList>
            <person name="Vann Cauwenberghe J."/>
            <person name="Santamaria R.I."/>
            <person name="Bustos P."/>
            <person name="Juarez S."/>
            <person name="Gonzalez V."/>
        </authorList>
    </citation>
    <scope>NUCLEOTIDE SEQUENCE</scope>
</reference>
<keyword evidence="1" id="KW-1133">Transmembrane helix</keyword>
<keyword evidence="3" id="KW-1185">Reference proteome</keyword>
<gene>
    <name evidence="2" type="ORF">EVC01_008</name>
</gene>
<evidence type="ECO:0000313" key="3">
    <source>
        <dbReference type="Proteomes" id="UP000639704"/>
    </source>
</evidence>
<name>A0A7S5R8R5_9CAUD</name>
<dbReference type="Proteomes" id="UP000639704">
    <property type="component" value="Segment"/>
</dbReference>
<sequence>MNNWALVWFAWHIFVMGAALAAHGRDKKPGKVNSCLALVIGLVELYVVYKAVN</sequence>
<organism evidence="2 3">
    <name type="scientific">Rhizobium phage RHph_I38</name>
    <dbReference type="NCBI Taxonomy" id="2509734"/>
    <lineage>
        <taxon>Viruses</taxon>
        <taxon>Duplodnaviria</taxon>
        <taxon>Heunggongvirae</taxon>
        <taxon>Uroviricota</taxon>
        <taxon>Caudoviricetes</taxon>
        <taxon>Autographivirales</taxon>
        <taxon>Dunnvirinae</taxon>
        <taxon>Cuernavacavirus</taxon>
        <taxon>Cuernavacavirus RHphI38</taxon>
    </lineage>
</organism>
<evidence type="ECO:0000256" key="1">
    <source>
        <dbReference type="SAM" id="Phobius"/>
    </source>
</evidence>